<dbReference type="Proteomes" id="UP001143747">
    <property type="component" value="Unassembled WGS sequence"/>
</dbReference>
<dbReference type="CDD" id="cd09879">
    <property type="entry name" value="PIN_VapC_AF0591-like"/>
    <property type="match status" value="1"/>
</dbReference>
<gene>
    <name evidence="2" type="ORF">L0665_08590</name>
</gene>
<evidence type="ECO:0000313" key="2">
    <source>
        <dbReference type="EMBL" id="MDE4908662.1"/>
    </source>
</evidence>
<dbReference type="InterPro" id="IPR029060">
    <property type="entry name" value="PIN-like_dom_sf"/>
</dbReference>
<dbReference type="Gene3D" id="3.40.50.1010">
    <property type="entry name" value="5'-nuclease"/>
    <property type="match status" value="1"/>
</dbReference>
<organism evidence="2 3">
    <name type="scientific">Methanogenium marinum</name>
    <dbReference type="NCBI Taxonomy" id="348610"/>
    <lineage>
        <taxon>Archaea</taxon>
        <taxon>Methanobacteriati</taxon>
        <taxon>Methanobacteriota</taxon>
        <taxon>Stenosarchaea group</taxon>
        <taxon>Methanomicrobia</taxon>
        <taxon>Methanomicrobiales</taxon>
        <taxon>Methanomicrobiaceae</taxon>
        <taxon>Methanogenium</taxon>
    </lineage>
</organism>
<dbReference type="RefSeq" id="WP_274925282.1">
    <property type="nucleotide sequence ID" value="NZ_JAKELO010000002.1"/>
</dbReference>
<comment type="caution">
    <text evidence="2">The sequence shown here is derived from an EMBL/GenBank/DDBJ whole genome shotgun (WGS) entry which is preliminary data.</text>
</comment>
<dbReference type="Pfam" id="PF18477">
    <property type="entry name" value="PIN_9"/>
    <property type="match status" value="1"/>
</dbReference>
<keyword evidence="3" id="KW-1185">Reference proteome</keyword>
<proteinExistence type="predicted"/>
<dbReference type="InterPro" id="IPR041120">
    <property type="entry name" value="PIN_9"/>
</dbReference>
<sequence length="126" mass="14150">MLVLFDTNALMIPVQFGVDVFTGVEELVGAFEPVTLEDVKDELAGLSRGRGRDAAAARVGATLAARCSLVKSPYQDVAVDDRIVRYAEEHRCVVVTNDRHLREELLCRHIDVIYLREKKRLEIIRG</sequence>
<evidence type="ECO:0000259" key="1">
    <source>
        <dbReference type="Pfam" id="PF18477"/>
    </source>
</evidence>
<evidence type="ECO:0000313" key="3">
    <source>
        <dbReference type="Proteomes" id="UP001143747"/>
    </source>
</evidence>
<protein>
    <submittedName>
        <fullName evidence="2">Nucleotide-binding protein</fullName>
    </submittedName>
</protein>
<dbReference type="AlphaFoldDB" id="A0A9Q4KV05"/>
<name>A0A9Q4KV05_9EURY</name>
<feature type="domain" description="VapC9 PIN-like" evidence="1">
    <location>
        <begin position="3"/>
        <end position="118"/>
    </location>
</feature>
<reference evidence="2" key="1">
    <citation type="submission" date="2022-01" db="EMBL/GenBank/DDBJ databases">
        <title>Draft genome of Methanogenium marinum DSM 15558.</title>
        <authorList>
            <person name="Chen S.-C."/>
            <person name="You Y.-T."/>
        </authorList>
    </citation>
    <scope>NUCLEOTIDE SEQUENCE</scope>
    <source>
        <strain evidence="2">DSM 15558</strain>
    </source>
</reference>
<dbReference type="EMBL" id="JAKELO010000002">
    <property type="protein sequence ID" value="MDE4908662.1"/>
    <property type="molecule type" value="Genomic_DNA"/>
</dbReference>
<accession>A0A9Q4KV05</accession>
<dbReference type="SUPFAM" id="SSF88723">
    <property type="entry name" value="PIN domain-like"/>
    <property type="match status" value="1"/>
</dbReference>